<proteinExistence type="predicted"/>
<keyword evidence="3" id="KW-0347">Helicase</keyword>
<evidence type="ECO:0000313" key="4">
    <source>
        <dbReference type="Proteomes" id="UP001576774"/>
    </source>
</evidence>
<feature type="domain" description="DNA2/NAM7 helicase-like C-terminal" evidence="2">
    <location>
        <begin position="829"/>
        <end position="1049"/>
    </location>
</feature>
<dbReference type="PANTHER" id="PTHR10887">
    <property type="entry name" value="DNA2/NAM7 HELICASE FAMILY"/>
    <property type="match status" value="1"/>
</dbReference>
<name>A0ABV4X9J1_9CYAN</name>
<dbReference type="Proteomes" id="UP001576774">
    <property type="component" value="Unassembled WGS sequence"/>
</dbReference>
<dbReference type="EMBL" id="JBHFNQ010000167">
    <property type="protein sequence ID" value="MFB2879470.1"/>
    <property type="molecule type" value="Genomic_DNA"/>
</dbReference>
<dbReference type="Pfam" id="PF13087">
    <property type="entry name" value="AAA_12"/>
    <property type="match status" value="1"/>
</dbReference>
<keyword evidence="3" id="KW-0378">Hydrolase</keyword>
<dbReference type="Gene3D" id="3.40.50.300">
    <property type="entry name" value="P-loop containing nucleotide triphosphate hydrolases"/>
    <property type="match status" value="3"/>
</dbReference>
<evidence type="ECO:0000313" key="3">
    <source>
        <dbReference type="EMBL" id="MFB2879470.1"/>
    </source>
</evidence>
<dbReference type="Pfam" id="PF13086">
    <property type="entry name" value="AAA_11"/>
    <property type="match status" value="1"/>
</dbReference>
<dbReference type="EC" id="3.6.4.-" evidence="3"/>
<dbReference type="GO" id="GO:0016787">
    <property type="term" value="F:hydrolase activity"/>
    <property type="evidence" value="ECO:0007669"/>
    <property type="project" value="UniProtKB-KW"/>
</dbReference>
<comment type="caution">
    <text evidence="3">The sequence shown here is derived from an EMBL/GenBank/DDBJ whole genome shotgun (WGS) entry which is preliminary data.</text>
</comment>
<dbReference type="RefSeq" id="WP_413272512.1">
    <property type="nucleotide sequence ID" value="NZ_JBHFNQ010000167.1"/>
</dbReference>
<dbReference type="InterPro" id="IPR047187">
    <property type="entry name" value="SF1_C_Upf1"/>
</dbReference>
<dbReference type="CDD" id="cd18808">
    <property type="entry name" value="SF1_C_Upf1"/>
    <property type="match status" value="1"/>
</dbReference>
<keyword evidence="3" id="KW-0547">Nucleotide-binding</keyword>
<dbReference type="InterPro" id="IPR045055">
    <property type="entry name" value="DNA2/NAM7-like"/>
</dbReference>
<keyword evidence="4" id="KW-1185">Reference proteome</keyword>
<accession>A0ABV4X9J1</accession>
<dbReference type="InterPro" id="IPR041677">
    <property type="entry name" value="DNA2/NAM7_AAA_11"/>
</dbReference>
<gene>
    <name evidence="3" type="ORF">ACE1CC_21660</name>
</gene>
<evidence type="ECO:0000259" key="2">
    <source>
        <dbReference type="Pfam" id="PF13087"/>
    </source>
</evidence>
<dbReference type="SUPFAM" id="SSF52540">
    <property type="entry name" value="P-loop containing nucleoside triphosphate hydrolases"/>
    <property type="match status" value="2"/>
</dbReference>
<protein>
    <submittedName>
        <fullName evidence="3">DEAD/DEAH box helicase</fullName>
        <ecNumber evidence="3">3.6.4.-</ecNumber>
    </submittedName>
</protein>
<dbReference type="PANTHER" id="PTHR10887:SF495">
    <property type="entry name" value="HELICASE SENATAXIN ISOFORM X1-RELATED"/>
    <property type="match status" value="1"/>
</dbReference>
<dbReference type="GO" id="GO:0004386">
    <property type="term" value="F:helicase activity"/>
    <property type="evidence" value="ECO:0007669"/>
    <property type="project" value="UniProtKB-KW"/>
</dbReference>
<keyword evidence="3" id="KW-0067">ATP-binding</keyword>
<organism evidence="3 4">
    <name type="scientific">Floridaenema aerugineum BLCC-F46</name>
    <dbReference type="NCBI Taxonomy" id="3153654"/>
    <lineage>
        <taxon>Bacteria</taxon>
        <taxon>Bacillati</taxon>
        <taxon>Cyanobacteriota</taxon>
        <taxon>Cyanophyceae</taxon>
        <taxon>Oscillatoriophycideae</taxon>
        <taxon>Aerosakkonematales</taxon>
        <taxon>Aerosakkonemataceae</taxon>
        <taxon>Floridanema</taxon>
        <taxon>Floridanema aerugineum</taxon>
    </lineage>
</organism>
<evidence type="ECO:0000259" key="1">
    <source>
        <dbReference type="Pfam" id="PF13086"/>
    </source>
</evidence>
<dbReference type="InterPro" id="IPR027417">
    <property type="entry name" value="P-loop_NTPase"/>
</dbReference>
<dbReference type="InterPro" id="IPR041679">
    <property type="entry name" value="DNA2/NAM7-like_C"/>
</dbReference>
<sequence>MKLFDLKFGKLVSGRFLARRIVGSFKLGDEKNWEKRWEDKIVELQRIDEDTLCFQIANGSDSETIVELEPNSTDAKILLSELQSGHTLIVGCIMKATDKHIEIEGRSFNVPNSEIPVQLEVALTDEFIETVVMRNWRNVKNFHDSKRRLEEEFILDKLGYWFVTSGAKDPEFQKGFSVLGKSWSLNLAPQEDGQIVAKAMKRQGRNLSDRAIYLMRQPLEFCDKTVASTMLSAAISALSKVVQENDSWIASWKRYNTEENRILEERFGLLSPLAYQGRATFIGDDSSRNLLTFDLERSTNITPWLKHISGDGLPVTIQDNASMPEALLIGYDHKTHRLTLVWEGEQEPPKTGEMSPSMALEQSRIQKREKALTTLETARSGLPYLGLILEGKSFNRAIPRQKKQLTKAARKIFGETGPTPAQEKALRIALSTPDIALIQGPPGTGKTRVIQALLTMLNEGRDPSDVLETVLVTSLQHEAVDNAIASMSIAGLPVDRLGGKKGEDRGSEMIQAWRNQVIQKVRSHLSTEPSPTRVLIDRLKGYLSHWRTSAGGREGTREILLAFRNAAERFLSVQRISELDRLASTAPVIQKQSQPVIEDPDDRDELEQRLNQQCTTEESFKDDGNRQARRLRRFLEPYLDNLSPDIIEAVEVAVSWNAKNTTYSEPWLSLQSACIGIRQQLLEIPVTQAIAEQDISDVEIEQCLLAAIEEIEAVRAQSEEGIQEALELFVRDLEEDPNNVREVIRKYAPIQATSCGQADSKWLGMDNRTFTLVVVDEAARANPLDLLIPMVKGRRIILVGDHKQLPHVLEREIEQSLAKEGDEKLREVYGKSLFERLWASLPQQTAIDGIERTAQLTDQFRMHPTIGKFVSDRFYTESPLNSTFVKPEARPNYTGAYNQKPVVWLDVPANEGGENRAGKSSWERPAEVSRIMAELRLILPRIEEKYPDFDPSQPAGMVGVIAFYSAQEEALKEAIDDRRNGLPDHLKQRVRVGTVDAFQGREYDVVYLSTVRSNQNESVEQRLGFTALPNRLCVAFSRARCVLIGVGDATCIAGMRPDGKPWSEPLKAFIDLCRSEEGYADI</sequence>
<reference evidence="3 4" key="1">
    <citation type="submission" date="2024-09" db="EMBL/GenBank/DDBJ databases">
        <title>Floridaenema gen nov. (Aerosakkonemataceae, Aerosakkonematales ord. nov., Cyanobacteria) from benthic tropical and subtropical fresh waters, with the description of four new species.</title>
        <authorList>
            <person name="Moretto J.A."/>
            <person name="Berthold D.E."/>
            <person name="Lefler F.W."/>
            <person name="Huang I.-S."/>
            <person name="Laughinghouse H. IV."/>
        </authorList>
    </citation>
    <scope>NUCLEOTIDE SEQUENCE [LARGE SCALE GENOMIC DNA]</scope>
    <source>
        <strain evidence="3 4">BLCC-F46</strain>
    </source>
</reference>
<feature type="domain" description="DNA2/NAM7 helicase helicase" evidence="1">
    <location>
        <begin position="421"/>
        <end position="807"/>
    </location>
</feature>